<evidence type="ECO:0000256" key="5">
    <source>
        <dbReference type="ARBA" id="ARBA00022741"/>
    </source>
</evidence>
<keyword evidence="9 13" id="KW-0406">Ion transport</keyword>
<keyword evidence="4 13" id="KW-0813">Transport</keyword>
<dbReference type="CDD" id="cd18119">
    <property type="entry name" value="ATP-synt_V_A-type_alpha_N"/>
    <property type="match status" value="1"/>
</dbReference>
<dbReference type="EMBL" id="CAMTCP010000235">
    <property type="protein sequence ID" value="CAI3615357.1"/>
    <property type="molecule type" value="Genomic_DNA"/>
</dbReference>
<dbReference type="NCBIfam" id="NF003220">
    <property type="entry name" value="PRK04192.1"/>
    <property type="match status" value="1"/>
</dbReference>
<dbReference type="Pfam" id="PF00006">
    <property type="entry name" value="ATP-synt_ab"/>
    <property type="match status" value="1"/>
</dbReference>
<evidence type="ECO:0000256" key="3">
    <source>
        <dbReference type="ARBA" id="ARBA00018003"/>
    </source>
</evidence>
<gene>
    <name evidence="18" type="primary">ntpA</name>
    <name evidence="13" type="synonym">atpA</name>
    <name evidence="18" type="ORF">CNEO2_380054</name>
</gene>
<dbReference type="InterPro" id="IPR024034">
    <property type="entry name" value="ATPase_F1/V1_b/a_C"/>
</dbReference>
<dbReference type="InterPro" id="IPR036121">
    <property type="entry name" value="ATPase_F1/V1/A1_a/bsu_N_sf"/>
</dbReference>
<accession>A0AAD2DDP1</accession>
<dbReference type="Pfam" id="PF16886">
    <property type="entry name" value="ATP-synt_ab_Xtn"/>
    <property type="match status" value="1"/>
</dbReference>
<evidence type="ECO:0000259" key="14">
    <source>
        <dbReference type="Pfam" id="PF00006"/>
    </source>
</evidence>
<comment type="catalytic activity">
    <reaction evidence="13">
        <text>ATP + H2O + 4 H(+)(in) = ADP + phosphate + 5 H(+)(out)</text>
        <dbReference type="Rhea" id="RHEA:57720"/>
        <dbReference type="ChEBI" id="CHEBI:15377"/>
        <dbReference type="ChEBI" id="CHEBI:15378"/>
        <dbReference type="ChEBI" id="CHEBI:30616"/>
        <dbReference type="ChEBI" id="CHEBI:43474"/>
        <dbReference type="ChEBI" id="CHEBI:456216"/>
        <dbReference type="EC" id="7.1.2.2"/>
    </reaction>
</comment>
<dbReference type="Gene3D" id="2.40.50.100">
    <property type="match status" value="1"/>
</dbReference>
<evidence type="ECO:0000256" key="13">
    <source>
        <dbReference type="HAMAP-Rule" id="MF_00309"/>
    </source>
</evidence>
<evidence type="ECO:0000256" key="9">
    <source>
        <dbReference type="ARBA" id="ARBA00023065"/>
    </source>
</evidence>
<comment type="similarity">
    <text evidence="1 13">Belongs to the ATPase alpha/beta chains family.</text>
</comment>
<evidence type="ECO:0000313" key="19">
    <source>
        <dbReference type="Proteomes" id="UP001189143"/>
    </source>
</evidence>
<dbReference type="Gene3D" id="2.40.30.20">
    <property type="match status" value="1"/>
</dbReference>
<feature type="domain" description="ATPase F1/V1/A1 complex alpha/beta subunit nucleotide-binding" evidence="14">
    <location>
        <begin position="212"/>
        <end position="435"/>
    </location>
</feature>
<dbReference type="InterPro" id="IPR023366">
    <property type="entry name" value="ATP_synth_asu-like_sf"/>
</dbReference>
<dbReference type="InterPro" id="IPR031686">
    <property type="entry name" value="ATP-synth_a_Xtn"/>
</dbReference>
<feature type="domain" description="ATPase F1/V1/A1 complex alpha/beta subunit N-terminal" evidence="15">
    <location>
        <begin position="6"/>
        <end position="68"/>
    </location>
</feature>
<keyword evidence="5 13" id="KW-0547">Nucleotide-binding</keyword>
<dbReference type="InterPro" id="IPR055190">
    <property type="entry name" value="ATP-synt_VA_C"/>
</dbReference>
<evidence type="ECO:0000256" key="10">
    <source>
        <dbReference type="ARBA" id="ARBA00023310"/>
    </source>
</evidence>
<feature type="domain" description="ATP synthase A/B type C-terminal" evidence="17">
    <location>
        <begin position="442"/>
        <end position="539"/>
    </location>
</feature>
<keyword evidence="8 13" id="KW-1278">Translocase</keyword>
<keyword evidence="7 13" id="KW-0067">ATP-binding</keyword>
<organism evidence="18 19">
    <name type="scientific">Clostridium neonatale</name>
    <dbReference type="NCBI Taxonomy" id="137838"/>
    <lineage>
        <taxon>Bacteria</taxon>
        <taxon>Bacillati</taxon>
        <taxon>Bacillota</taxon>
        <taxon>Clostridia</taxon>
        <taxon>Eubacteriales</taxon>
        <taxon>Clostridiaceae</taxon>
        <taxon>Clostridium</taxon>
    </lineage>
</organism>
<dbReference type="HAMAP" id="MF_00309">
    <property type="entry name" value="ATP_synth_A_arch"/>
    <property type="match status" value="1"/>
</dbReference>
<evidence type="ECO:0000256" key="1">
    <source>
        <dbReference type="ARBA" id="ARBA00008936"/>
    </source>
</evidence>
<evidence type="ECO:0000256" key="4">
    <source>
        <dbReference type="ARBA" id="ARBA00022448"/>
    </source>
</evidence>
<dbReference type="EC" id="7.1.2.2" evidence="2 13"/>
<keyword evidence="10 13" id="KW-0066">ATP synthesis</keyword>
<evidence type="ECO:0000256" key="2">
    <source>
        <dbReference type="ARBA" id="ARBA00012473"/>
    </source>
</evidence>
<dbReference type="GO" id="GO:0046933">
    <property type="term" value="F:proton-transporting ATP synthase activity, rotational mechanism"/>
    <property type="evidence" value="ECO:0007669"/>
    <property type="project" value="UniProtKB-UniRule"/>
</dbReference>
<dbReference type="GO" id="GO:0045259">
    <property type="term" value="C:proton-transporting ATP synthase complex"/>
    <property type="evidence" value="ECO:0007669"/>
    <property type="project" value="UniProtKB-ARBA"/>
</dbReference>
<dbReference type="InterPro" id="IPR020003">
    <property type="entry name" value="ATPase_a/bsu_AS"/>
</dbReference>
<dbReference type="CDD" id="cd01134">
    <property type="entry name" value="V_A-ATPase_A"/>
    <property type="match status" value="1"/>
</dbReference>
<comment type="caution">
    <text evidence="18">The sequence shown here is derived from an EMBL/GenBank/DDBJ whole genome shotgun (WGS) entry which is preliminary data.</text>
</comment>
<dbReference type="InterPro" id="IPR004100">
    <property type="entry name" value="ATPase_F1/V1/A1_a/bsu_N"/>
</dbReference>
<dbReference type="Gene3D" id="1.10.1140.10">
    <property type="entry name" value="Bovine Mitochondrial F1-atpase, Atp Synthase Beta Chain, Chain D, domain 3"/>
    <property type="match status" value="1"/>
</dbReference>
<sequence length="592" mass="65079">MKTGKIIKVSGPLVVAEGMDEANIYDVCKVGQKGLVGEIIEMRGDKASIQVYEETSGIGPGDPVVTTGEPLSVELGPGLIESMFDGIQRPLDAFMEAAQSNFLTKGVSVPSLNREKKWEFKPTVKIGDKVEPGYVIGTVQETPVVEQRIMVPVGVEGTIKDIKAGEFTVTDTVAVVETATGDKEVMMMQKWPVRKGRPYKAKINPVEPMLTGQRVIDTFFPVAKGGAAAIPGPFGAGKTVTQHQIAKWGDAEIVVYVGCGERGNEMTDVLNEFPELIDPKTGESLMKRTVLIANTSNMPVAAREASIYTGITIAEYFRDMGYSVSIMADSTSRWAEALREMSGRLEEMPGDEGYPAYLGSRLADYYERAGKVECLSNDGRIGSITAIGAVSPPGGDISEPVSQSTLRIVKVFWGLDAQLAYQRHFPSINWLTSYSLYADTIDKWMNENVAEDWGKLRLEAMTILQEESSLQEIVRLVGIDALSEKDRLKLDVAKSIREDYLQQNSFHEVDTYTSLKKQYKMLSLVMGYKREAERALDAGVYLNDILAMEDLKDRIARSKYIAEKDLDAIDKIFEDLKVAIDDLISKGGVANA</sequence>
<dbReference type="AlphaFoldDB" id="A0AAD2DDP1"/>
<dbReference type="PROSITE" id="PS00152">
    <property type="entry name" value="ATPASE_ALPHA_BETA"/>
    <property type="match status" value="1"/>
</dbReference>
<proteinExistence type="inferred from homology"/>
<dbReference type="FunFam" id="2.40.50.100:FF:000008">
    <property type="entry name" value="V-type proton ATPase catalytic subunit A"/>
    <property type="match status" value="1"/>
</dbReference>
<feature type="binding site" evidence="13">
    <location>
        <begin position="232"/>
        <end position="239"/>
    </location>
    <ligand>
        <name>ATP</name>
        <dbReference type="ChEBI" id="CHEBI:30616"/>
    </ligand>
</feature>
<dbReference type="Proteomes" id="UP001189143">
    <property type="component" value="Unassembled WGS sequence"/>
</dbReference>
<dbReference type="GO" id="GO:0046961">
    <property type="term" value="F:proton-transporting ATPase activity, rotational mechanism"/>
    <property type="evidence" value="ECO:0007669"/>
    <property type="project" value="InterPro"/>
</dbReference>
<dbReference type="Pfam" id="PF02874">
    <property type="entry name" value="ATP-synt_ab_N"/>
    <property type="match status" value="1"/>
</dbReference>
<evidence type="ECO:0000259" key="17">
    <source>
        <dbReference type="Pfam" id="PF22919"/>
    </source>
</evidence>
<dbReference type="GO" id="GO:0042777">
    <property type="term" value="P:proton motive force-driven plasma membrane ATP synthesis"/>
    <property type="evidence" value="ECO:0007669"/>
    <property type="project" value="UniProtKB-UniRule"/>
</dbReference>
<evidence type="ECO:0000256" key="11">
    <source>
        <dbReference type="ARBA" id="ARBA00031719"/>
    </source>
</evidence>
<dbReference type="PANTHER" id="PTHR43607">
    <property type="entry name" value="V-TYPE PROTON ATPASE CATALYTIC SUBUNIT A"/>
    <property type="match status" value="1"/>
</dbReference>
<evidence type="ECO:0000259" key="16">
    <source>
        <dbReference type="Pfam" id="PF16886"/>
    </source>
</evidence>
<protein>
    <recommendedName>
        <fullName evidence="3 13">V-type ATP synthase alpha chain</fullName>
        <ecNumber evidence="2 13">7.1.2.2</ecNumber>
    </recommendedName>
    <alternativeName>
        <fullName evidence="11 13">V-ATPase subunit A</fullName>
    </alternativeName>
</protein>
<comment type="function">
    <text evidence="12 13">Produces ATP from ADP in the presence of a proton gradient across the membrane. The V-type alpha chain is a catalytic subunit.</text>
</comment>
<dbReference type="GO" id="GO:0005524">
    <property type="term" value="F:ATP binding"/>
    <property type="evidence" value="ECO:0007669"/>
    <property type="project" value="UniProtKB-UniRule"/>
</dbReference>
<dbReference type="InterPro" id="IPR000194">
    <property type="entry name" value="ATPase_F1/V1/A1_a/bsu_nucl-bd"/>
</dbReference>
<dbReference type="FunFam" id="2.40.30.20:FF:000002">
    <property type="entry name" value="V-type proton ATPase catalytic subunit A"/>
    <property type="match status" value="1"/>
</dbReference>
<dbReference type="SUPFAM" id="SSF47917">
    <property type="entry name" value="C-terminal domain of alpha and beta subunits of F1 ATP synthase"/>
    <property type="match status" value="1"/>
</dbReference>
<dbReference type="SUPFAM" id="SSF52540">
    <property type="entry name" value="P-loop containing nucleoside triphosphate hydrolases"/>
    <property type="match status" value="1"/>
</dbReference>
<reference evidence="18" key="1">
    <citation type="submission" date="2022-10" db="EMBL/GenBank/DDBJ databases">
        <authorList>
            <person name="Aires J."/>
            <person name="Mesa V."/>
        </authorList>
    </citation>
    <scope>NUCLEOTIDE SEQUENCE</scope>
    <source>
        <strain evidence="18">Clostridium neonatale JD116</strain>
    </source>
</reference>
<name>A0AAD2DDP1_9CLOT</name>
<evidence type="ECO:0000256" key="7">
    <source>
        <dbReference type="ARBA" id="ARBA00022840"/>
    </source>
</evidence>
<dbReference type="PANTHER" id="PTHR43607:SF1">
    <property type="entry name" value="H(+)-TRANSPORTING TWO-SECTOR ATPASE"/>
    <property type="match status" value="1"/>
</dbReference>
<dbReference type="RefSeq" id="WP_317050015.1">
    <property type="nucleotide sequence ID" value="NZ_CAMRXC010000221.1"/>
</dbReference>
<dbReference type="SUPFAM" id="SSF50615">
    <property type="entry name" value="N-terminal domain of alpha and beta subunits of F1 ATP synthase"/>
    <property type="match status" value="1"/>
</dbReference>
<dbReference type="CDD" id="cd18111">
    <property type="entry name" value="ATP-synt_V_A-type_alpha_C"/>
    <property type="match status" value="1"/>
</dbReference>
<evidence type="ECO:0000313" key="18">
    <source>
        <dbReference type="EMBL" id="CAI3615357.1"/>
    </source>
</evidence>
<evidence type="ECO:0000256" key="8">
    <source>
        <dbReference type="ARBA" id="ARBA00022967"/>
    </source>
</evidence>
<evidence type="ECO:0000259" key="15">
    <source>
        <dbReference type="Pfam" id="PF02874"/>
    </source>
</evidence>
<evidence type="ECO:0000256" key="12">
    <source>
        <dbReference type="ARBA" id="ARBA00054855"/>
    </source>
</evidence>
<feature type="domain" description="ATPsynthase alpha/beta subunit barrel-sandwich" evidence="16">
    <location>
        <begin position="109"/>
        <end position="194"/>
    </location>
</feature>
<dbReference type="Pfam" id="PF22919">
    <property type="entry name" value="ATP-synt_VA_C"/>
    <property type="match status" value="1"/>
</dbReference>
<dbReference type="InterPro" id="IPR022878">
    <property type="entry name" value="V-ATPase_asu"/>
</dbReference>
<keyword evidence="6 13" id="KW-0375">Hydrogen ion transport</keyword>
<evidence type="ECO:0000256" key="6">
    <source>
        <dbReference type="ARBA" id="ARBA00022781"/>
    </source>
</evidence>
<dbReference type="InterPro" id="IPR027417">
    <property type="entry name" value="P-loop_NTPase"/>
</dbReference>
<dbReference type="Gene3D" id="3.40.50.300">
    <property type="entry name" value="P-loop containing nucleotide triphosphate hydrolases"/>
    <property type="match status" value="1"/>
</dbReference>